<comment type="caution">
    <text evidence="7">The sequence shown here is derived from an EMBL/GenBank/DDBJ whole genome shotgun (WGS) entry which is preliminary data.</text>
</comment>
<dbReference type="Pfam" id="PF00753">
    <property type="entry name" value="Lactamase_B"/>
    <property type="match status" value="1"/>
</dbReference>
<feature type="chain" id="PRO_5015713594" evidence="5">
    <location>
        <begin position="24"/>
        <end position="326"/>
    </location>
</feature>
<dbReference type="GO" id="GO:0016787">
    <property type="term" value="F:hydrolase activity"/>
    <property type="evidence" value="ECO:0007669"/>
    <property type="project" value="UniProtKB-KW"/>
</dbReference>
<proteinExistence type="inferred from homology"/>
<reference evidence="7 8" key="1">
    <citation type="submission" date="2018-04" db="EMBL/GenBank/DDBJ databases">
        <title>Brenneria corticis sp.nov.</title>
        <authorList>
            <person name="Li Y."/>
        </authorList>
    </citation>
    <scope>NUCLEOTIDE SEQUENCE [LARGE SCALE GENOMIC DNA]</scope>
    <source>
        <strain evidence="7 8">CFCC 11842</strain>
    </source>
</reference>
<dbReference type="AlphaFoldDB" id="A0A2U1TWJ9"/>
<keyword evidence="5" id="KW-0732">Signal</keyword>
<evidence type="ECO:0000313" key="8">
    <source>
        <dbReference type="Proteomes" id="UP000296159"/>
    </source>
</evidence>
<dbReference type="GO" id="GO:0046872">
    <property type="term" value="F:metal ion binding"/>
    <property type="evidence" value="ECO:0007669"/>
    <property type="project" value="UniProtKB-KW"/>
</dbReference>
<evidence type="ECO:0000256" key="2">
    <source>
        <dbReference type="ARBA" id="ARBA00022723"/>
    </source>
</evidence>
<dbReference type="InterPro" id="IPR036866">
    <property type="entry name" value="RibonucZ/Hydroxyglut_hydro"/>
</dbReference>
<keyword evidence="2" id="KW-0479">Metal-binding</keyword>
<dbReference type="Gene3D" id="3.60.15.10">
    <property type="entry name" value="Ribonuclease Z/Hydroxyacylglutathione hydrolase-like"/>
    <property type="match status" value="1"/>
</dbReference>
<evidence type="ECO:0000259" key="6">
    <source>
        <dbReference type="SMART" id="SM00849"/>
    </source>
</evidence>
<dbReference type="CDD" id="cd07720">
    <property type="entry name" value="OPHC2-like_MBL-fold"/>
    <property type="match status" value="1"/>
</dbReference>
<evidence type="ECO:0000256" key="5">
    <source>
        <dbReference type="SAM" id="SignalP"/>
    </source>
</evidence>
<name>A0A2U1TWJ9_9GAMM</name>
<dbReference type="SMART" id="SM00849">
    <property type="entry name" value="Lactamase_B"/>
    <property type="match status" value="1"/>
</dbReference>
<feature type="domain" description="Metallo-beta-lactamase" evidence="6">
    <location>
        <begin position="85"/>
        <end position="290"/>
    </location>
</feature>
<protein>
    <submittedName>
        <fullName evidence="7">MBL fold metallo-hydrolase</fullName>
    </submittedName>
</protein>
<dbReference type="SUPFAM" id="SSF56281">
    <property type="entry name" value="Metallo-hydrolase/oxidoreductase"/>
    <property type="match status" value="1"/>
</dbReference>
<dbReference type="PANTHER" id="PTHR42978">
    <property type="entry name" value="QUORUM-QUENCHING LACTONASE YTNP-RELATED-RELATED"/>
    <property type="match status" value="1"/>
</dbReference>
<dbReference type="RefSeq" id="WP_136167162.1">
    <property type="nucleotide sequence ID" value="NZ_KZ819083.1"/>
</dbReference>
<evidence type="ECO:0000313" key="7">
    <source>
        <dbReference type="EMBL" id="PWC13803.1"/>
    </source>
</evidence>
<evidence type="ECO:0000256" key="1">
    <source>
        <dbReference type="ARBA" id="ARBA00007749"/>
    </source>
</evidence>
<dbReference type="InterPro" id="IPR001279">
    <property type="entry name" value="Metallo-B-lactamas"/>
</dbReference>
<sequence>MNQMKSLALLLLAFISVPVIATAQPVAQIKTQAGFYRLLLGQFEITALADGTNAMPVDKLLARASAEQINSLLAQQSLAAPVDTSINAYLINTGKNLILVDTGNGTLGNPSVGKVVNNLKAAGYTPEQVDSVLITHLHGDHFGGLVNDGKLAFPNATVYVSQAETDYWLSEANLQQAADDRKPAFQRVQETFRIITAADKLKTFTGEQALFSGITPQPTPGHTPGHTAFLTESDGEKLLLWGDIIHVAAVQFPLPATTISFDSDMDAAAQTRHKVLEDAASQGYLVAGSHISFPGIGRVKAVKTDDGKPNGYRWVPINYSVAGLTQ</sequence>
<accession>A0A2U1TWJ9</accession>
<dbReference type="EMBL" id="QDKH01000017">
    <property type="protein sequence ID" value="PWC13803.1"/>
    <property type="molecule type" value="Genomic_DNA"/>
</dbReference>
<organism evidence="7 8">
    <name type="scientific">Brenneria corticis</name>
    <dbReference type="NCBI Taxonomy" id="2173106"/>
    <lineage>
        <taxon>Bacteria</taxon>
        <taxon>Pseudomonadati</taxon>
        <taxon>Pseudomonadota</taxon>
        <taxon>Gammaproteobacteria</taxon>
        <taxon>Enterobacterales</taxon>
        <taxon>Pectobacteriaceae</taxon>
        <taxon>Brenneria</taxon>
    </lineage>
</organism>
<keyword evidence="8" id="KW-1185">Reference proteome</keyword>
<dbReference type="PANTHER" id="PTHR42978:SF6">
    <property type="entry name" value="QUORUM-QUENCHING LACTONASE YTNP-RELATED"/>
    <property type="match status" value="1"/>
</dbReference>
<gene>
    <name evidence="7" type="ORF">DDT56_14590</name>
</gene>
<keyword evidence="4" id="KW-0862">Zinc</keyword>
<feature type="signal peptide" evidence="5">
    <location>
        <begin position="1"/>
        <end position="23"/>
    </location>
</feature>
<comment type="similarity">
    <text evidence="1">Belongs to the metallo-beta-lactamase superfamily.</text>
</comment>
<evidence type="ECO:0000256" key="3">
    <source>
        <dbReference type="ARBA" id="ARBA00022801"/>
    </source>
</evidence>
<dbReference type="InterPro" id="IPR051013">
    <property type="entry name" value="MBL_superfamily_lactonases"/>
</dbReference>
<keyword evidence="3 7" id="KW-0378">Hydrolase</keyword>
<dbReference type="Proteomes" id="UP000296159">
    <property type="component" value="Unassembled WGS sequence"/>
</dbReference>
<evidence type="ECO:0000256" key="4">
    <source>
        <dbReference type="ARBA" id="ARBA00022833"/>
    </source>
</evidence>